<dbReference type="OrthoDB" id="7839745at2759"/>
<organism evidence="1 2">
    <name type="scientific">Drosophila gunungcola</name>
    <name type="common">fruit fly</name>
    <dbReference type="NCBI Taxonomy" id="103775"/>
    <lineage>
        <taxon>Eukaryota</taxon>
        <taxon>Metazoa</taxon>
        <taxon>Ecdysozoa</taxon>
        <taxon>Arthropoda</taxon>
        <taxon>Hexapoda</taxon>
        <taxon>Insecta</taxon>
        <taxon>Pterygota</taxon>
        <taxon>Neoptera</taxon>
        <taxon>Endopterygota</taxon>
        <taxon>Diptera</taxon>
        <taxon>Brachycera</taxon>
        <taxon>Muscomorpha</taxon>
        <taxon>Ephydroidea</taxon>
        <taxon>Drosophilidae</taxon>
        <taxon>Drosophila</taxon>
        <taxon>Sophophora</taxon>
    </lineage>
</organism>
<protein>
    <submittedName>
        <fullName evidence="1">Uncharacterized protein</fullName>
    </submittedName>
</protein>
<name>A0A9P9YMH7_9MUSC</name>
<gene>
    <name evidence="1" type="ORF">M5D96_008076</name>
</gene>
<keyword evidence="2" id="KW-1185">Reference proteome</keyword>
<evidence type="ECO:0000313" key="2">
    <source>
        <dbReference type="Proteomes" id="UP001059596"/>
    </source>
</evidence>
<dbReference type="AlphaFoldDB" id="A0A9P9YMH7"/>
<dbReference type="EMBL" id="JAMKOV010000006">
    <property type="protein sequence ID" value="KAI8039353.1"/>
    <property type="molecule type" value="Genomic_DNA"/>
</dbReference>
<accession>A0A9P9YMH7</accession>
<sequence>MTEGTRRSERIRRIQLERSMAREANPNPAGQGTRALFVVANFSPPPRQRRSRRFVPQLEIISDPEHTNRTIFMPLHLSNRRNRNQMIRSVLLPVPENPPSVPQRVRYISVANWSFNNNTTLENRGVLLMVMLVDPSLDTEMRRHRSIVISTIQRIAAYFLF</sequence>
<dbReference type="Proteomes" id="UP001059596">
    <property type="component" value="Unassembled WGS sequence"/>
</dbReference>
<proteinExistence type="predicted"/>
<reference evidence="1" key="1">
    <citation type="journal article" date="2023" name="Genome Biol. Evol.">
        <title>Long-read-based Genome Assembly of Drosophila gunungcola Reveals Fewer Chemosensory Genes in Flower-breeding Species.</title>
        <authorList>
            <person name="Negi A."/>
            <person name="Liao B.Y."/>
            <person name="Yeh S.D."/>
        </authorList>
    </citation>
    <scope>NUCLEOTIDE SEQUENCE</scope>
    <source>
        <strain evidence="1">Sukarami</strain>
    </source>
</reference>
<evidence type="ECO:0000313" key="1">
    <source>
        <dbReference type="EMBL" id="KAI8039353.1"/>
    </source>
</evidence>
<comment type="caution">
    <text evidence="1">The sequence shown here is derived from an EMBL/GenBank/DDBJ whole genome shotgun (WGS) entry which is preliminary data.</text>
</comment>